<dbReference type="PANTHER" id="PTHR34069:SF2">
    <property type="entry name" value="BETA-KETOACYL-[ACYL-CARRIER-PROTEIN] SYNTHASE III"/>
    <property type="match status" value="1"/>
</dbReference>
<proteinExistence type="predicted"/>
<accession>A0A7X8SKR4</accession>
<evidence type="ECO:0000313" key="3">
    <source>
        <dbReference type="Proteomes" id="UP000585050"/>
    </source>
</evidence>
<dbReference type="GO" id="GO:0004315">
    <property type="term" value="F:3-oxoacyl-[acyl-carrier-protein] synthase activity"/>
    <property type="evidence" value="ECO:0007669"/>
    <property type="project" value="InterPro"/>
</dbReference>
<dbReference type="EMBL" id="JABAIL010000003">
    <property type="protein sequence ID" value="NLR91927.1"/>
    <property type="molecule type" value="Genomic_DNA"/>
</dbReference>
<comment type="caution">
    <text evidence="2">The sequence shown here is derived from an EMBL/GenBank/DDBJ whole genome shotgun (WGS) entry which is preliminary data.</text>
</comment>
<dbReference type="GO" id="GO:0044550">
    <property type="term" value="P:secondary metabolite biosynthetic process"/>
    <property type="evidence" value="ECO:0007669"/>
    <property type="project" value="TreeGrafter"/>
</dbReference>
<dbReference type="Proteomes" id="UP000585050">
    <property type="component" value="Unassembled WGS sequence"/>
</dbReference>
<sequence length="332" mass="36717">MSKDLKVRITGKGCSYPARIRYNDDPIFKGIQDDGLFRGYKERRVLGLNESISEYMTAASFKAISDAGVPVDEIDLLIGYGSISEYSTPNILAKCHYELGLSSTCSIIPLNDEFNQLNTALHLVKSLIETGSVNTALICLGSNWTKHVDYKSSASISASDAAAALIVTKSEDTNCFYIEDYGVSVDSSDYSCMSNSPDVEGKMEEDPSQPILENTNTFSSPYFHLTEQGVNVFKQFGMNEPVKVSKEILERNNVSNTDVTLISHQASSVLMDFWGEEIQPNQYINTIANFANMTLVTVAFNFALHYDTIESDHLLLLCVGLEQKTSVILLKK</sequence>
<evidence type="ECO:0000313" key="2">
    <source>
        <dbReference type="EMBL" id="NLR91927.1"/>
    </source>
</evidence>
<dbReference type="AlphaFoldDB" id="A0A7X8SKR4"/>
<dbReference type="Gene3D" id="3.40.47.10">
    <property type="match status" value="1"/>
</dbReference>
<name>A0A7X8SKR4_9BACT</name>
<dbReference type="PANTHER" id="PTHR34069">
    <property type="entry name" value="3-OXOACYL-[ACYL-CARRIER-PROTEIN] SYNTHASE 3"/>
    <property type="match status" value="1"/>
</dbReference>
<organism evidence="2 3">
    <name type="scientific">Flammeovirga agarivorans</name>
    <dbReference type="NCBI Taxonomy" id="2726742"/>
    <lineage>
        <taxon>Bacteria</taxon>
        <taxon>Pseudomonadati</taxon>
        <taxon>Bacteroidota</taxon>
        <taxon>Cytophagia</taxon>
        <taxon>Cytophagales</taxon>
        <taxon>Flammeovirgaceae</taxon>
        <taxon>Flammeovirga</taxon>
    </lineage>
</organism>
<evidence type="ECO:0000259" key="1">
    <source>
        <dbReference type="Pfam" id="PF08545"/>
    </source>
</evidence>
<reference evidence="2 3" key="1">
    <citation type="submission" date="2020-04" db="EMBL/GenBank/DDBJ databases">
        <title>Flammeovirga sp. SR4, a novel species isolated from seawater.</title>
        <authorList>
            <person name="Wang X."/>
        </authorList>
    </citation>
    <scope>NUCLEOTIDE SEQUENCE [LARGE SCALE GENOMIC DNA]</scope>
    <source>
        <strain evidence="2 3">SR4</strain>
    </source>
</reference>
<dbReference type="RefSeq" id="WP_168882638.1">
    <property type="nucleotide sequence ID" value="NZ_JABAIL010000003.1"/>
</dbReference>
<dbReference type="GO" id="GO:0006633">
    <property type="term" value="P:fatty acid biosynthetic process"/>
    <property type="evidence" value="ECO:0007669"/>
    <property type="project" value="InterPro"/>
</dbReference>
<keyword evidence="3" id="KW-1185">Reference proteome</keyword>
<dbReference type="SUPFAM" id="SSF53901">
    <property type="entry name" value="Thiolase-like"/>
    <property type="match status" value="2"/>
</dbReference>
<protein>
    <recommendedName>
        <fullName evidence="1">Beta-ketoacyl-[acyl-carrier-protein] synthase III N-terminal domain-containing protein</fullName>
    </recommendedName>
</protein>
<dbReference type="Pfam" id="PF08545">
    <property type="entry name" value="ACP_syn_III"/>
    <property type="match status" value="1"/>
</dbReference>
<feature type="domain" description="Beta-ketoacyl-[acyl-carrier-protein] synthase III N-terminal" evidence="1">
    <location>
        <begin position="119"/>
        <end position="174"/>
    </location>
</feature>
<gene>
    <name evidence="2" type="ORF">HGP29_11950</name>
</gene>
<dbReference type="InterPro" id="IPR016039">
    <property type="entry name" value="Thiolase-like"/>
</dbReference>
<dbReference type="InterPro" id="IPR013751">
    <property type="entry name" value="ACP_syn_III_N"/>
</dbReference>